<dbReference type="RefSeq" id="WP_240262723.1">
    <property type="nucleotide sequence ID" value="NZ_CP092488.2"/>
</dbReference>
<proteinExistence type="predicted"/>
<dbReference type="EMBL" id="CP092488">
    <property type="protein sequence ID" value="UMB70969.1"/>
    <property type="molecule type" value="Genomic_DNA"/>
</dbReference>
<accession>A0ABY3VTW3</accession>
<keyword evidence="3" id="KW-1185">Reference proteome</keyword>
<feature type="signal peptide" evidence="1">
    <location>
        <begin position="1"/>
        <end position="39"/>
    </location>
</feature>
<keyword evidence="1" id="KW-0732">Signal</keyword>
<dbReference type="Proteomes" id="UP001055336">
    <property type="component" value="Chromosome"/>
</dbReference>
<reference evidence="2" key="1">
    <citation type="submission" date="2022-08" db="EMBL/GenBank/DDBJ databases">
        <title>Whole genome sequencing of non-tuberculosis mycobacteria type-strains.</title>
        <authorList>
            <person name="Igarashi Y."/>
            <person name="Osugi A."/>
            <person name="Mitarai S."/>
        </authorList>
    </citation>
    <scope>NUCLEOTIDE SEQUENCE</scope>
    <source>
        <strain evidence="2">DSM 45127</strain>
    </source>
</reference>
<feature type="chain" id="PRO_5045896407" description="Secreted protein" evidence="1">
    <location>
        <begin position="40"/>
        <end position="107"/>
    </location>
</feature>
<sequence>MSIVQKMRGVAAATLSTTVAALGAMGLAVLGPVAGTARADVRCDPVCHGTWCPGDPVYSQVQDLAKTWDTNVCHEFHQISVLDGGGYREGPLPPGTFVCPPFAFMCP</sequence>
<evidence type="ECO:0000256" key="1">
    <source>
        <dbReference type="SAM" id="SignalP"/>
    </source>
</evidence>
<name>A0ABY3VTW3_9MYCO</name>
<evidence type="ECO:0000313" key="2">
    <source>
        <dbReference type="EMBL" id="UMB70969.1"/>
    </source>
</evidence>
<protein>
    <recommendedName>
        <fullName evidence="4">Secreted protein</fullName>
    </recommendedName>
</protein>
<organism evidence="2 3">
    <name type="scientific">Mycobacterium paraterrae</name>
    <dbReference type="NCBI Taxonomy" id="577492"/>
    <lineage>
        <taxon>Bacteria</taxon>
        <taxon>Bacillati</taxon>
        <taxon>Actinomycetota</taxon>
        <taxon>Actinomycetes</taxon>
        <taxon>Mycobacteriales</taxon>
        <taxon>Mycobacteriaceae</taxon>
        <taxon>Mycobacterium</taxon>
    </lineage>
</organism>
<evidence type="ECO:0008006" key="4">
    <source>
        <dbReference type="Google" id="ProtNLM"/>
    </source>
</evidence>
<gene>
    <name evidence="2" type="ORF">MKK62_06715</name>
</gene>
<evidence type="ECO:0000313" key="3">
    <source>
        <dbReference type="Proteomes" id="UP001055336"/>
    </source>
</evidence>